<dbReference type="OrthoDB" id="3924561at2759"/>
<organism evidence="1 2">
    <name type="scientific">Lophium mytilinum</name>
    <dbReference type="NCBI Taxonomy" id="390894"/>
    <lineage>
        <taxon>Eukaryota</taxon>
        <taxon>Fungi</taxon>
        <taxon>Dikarya</taxon>
        <taxon>Ascomycota</taxon>
        <taxon>Pezizomycotina</taxon>
        <taxon>Dothideomycetes</taxon>
        <taxon>Pleosporomycetidae</taxon>
        <taxon>Mytilinidiales</taxon>
        <taxon>Mytilinidiaceae</taxon>
        <taxon>Lophium</taxon>
    </lineage>
</organism>
<name>A0A6A6QRE0_9PEZI</name>
<protein>
    <submittedName>
        <fullName evidence="1">Uncharacterized protein</fullName>
    </submittedName>
</protein>
<evidence type="ECO:0000313" key="1">
    <source>
        <dbReference type="EMBL" id="KAF2494736.1"/>
    </source>
</evidence>
<dbReference type="EMBL" id="MU004190">
    <property type="protein sequence ID" value="KAF2494736.1"/>
    <property type="molecule type" value="Genomic_DNA"/>
</dbReference>
<gene>
    <name evidence="1" type="ORF">BU16DRAFT_46778</name>
</gene>
<evidence type="ECO:0000313" key="2">
    <source>
        <dbReference type="Proteomes" id="UP000799750"/>
    </source>
</evidence>
<reference evidence="1" key="1">
    <citation type="journal article" date="2020" name="Stud. Mycol.">
        <title>101 Dothideomycetes genomes: a test case for predicting lifestyles and emergence of pathogens.</title>
        <authorList>
            <person name="Haridas S."/>
            <person name="Albert R."/>
            <person name="Binder M."/>
            <person name="Bloem J."/>
            <person name="Labutti K."/>
            <person name="Salamov A."/>
            <person name="Andreopoulos B."/>
            <person name="Baker S."/>
            <person name="Barry K."/>
            <person name="Bills G."/>
            <person name="Bluhm B."/>
            <person name="Cannon C."/>
            <person name="Castanera R."/>
            <person name="Culley D."/>
            <person name="Daum C."/>
            <person name="Ezra D."/>
            <person name="Gonzalez J."/>
            <person name="Henrissat B."/>
            <person name="Kuo A."/>
            <person name="Liang C."/>
            <person name="Lipzen A."/>
            <person name="Lutzoni F."/>
            <person name="Magnuson J."/>
            <person name="Mondo S."/>
            <person name="Nolan M."/>
            <person name="Ohm R."/>
            <person name="Pangilinan J."/>
            <person name="Park H.-J."/>
            <person name="Ramirez L."/>
            <person name="Alfaro M."/>
            <person name="Sun H."/>
            <person name="Tritt A."/>
            <person name="Yoshinaga Y."/>
            <person name="Zwiers L.-H."/>
            <person name="Turgeon B."/>
            <person name="Goodwin S."/>
            <person name="Spatafora J."/>
            <person name="Crous P."/>
            <person name="Grigoriev I."/>
        </authorList>
    </citation>
    <scope>NUCLEOTIDE SEQUENCE</scope>
    <source>
        <strain evidence="1">CBS 269.34</strain>
    </source>
</reference>
<proteinExistence type="predicted"/>
<accession>A0A6A6QRE0</accession>
<keyword evidence="2" id="KW-1185">Reference proteome</keyword>
<dbReference type="Proteomes" id="UP000799750">
    <property type="component" value="Unassembled WGS sequence"/>
</dbReference>
<sequence>MSTETPKPARQSSPLVFAGGDSYLSWPCPRSTCIVPCFIRSRVDGFGRLSRHCRHCDKVWLDPTFVATGEPYTLPLFDGMVISDFRPCYQSCIHCGKDLWDADRPLMMGDEEFEWVKTHVPPEYQPNFVFELPGGKKAILVRVKTVDVEDPEVEMEKGWKKKVNKFWKVVYKGQRREGELPDSNELEVLDMKEMLEKLEKLKVEEWKQEMLTLEGVEWVIQRPLRVTEEISKEVLEGNVEKL</sequence>
<dbReference type="AlphaFoldDB" id="A0A6A6QRE0"/>